<dbReference type="AlphaFoldDB" id="A0A0J6Y699"/>
<evidence type="ECO:0000256" key="1">
    <source>
        <dbReference type="SAM" id="MobiDB-lite"/>
    </source>
</evidence>
<name>A0A0J6Y699_COCIT</name>
<protein>
    <submittedName>
        <fullName evidence="2">Uncharacterized protein</fullName>
    </submittedName>
</protein>
<evidence type="ECO:0000313" key="3">
    <source>
        <dbReference type="Proteomes" id="UP000054565"/>
    </source>
</evidence>
<feature type="compositionally biased region" description="Polar residues" evidence="1">
    <location>
        <begin position="81"/>
        <end position="91"/>
    </location>
</feature>
<gene>
    <name evidence="2" type="ORF">CIRG_10021</name>
</gene>
<proteinExistence type="predicted"/>
<feature type="region of interest" description="Disordered" evidence="1">
    <location>
        <begin position="74"/>
        <end position="108"/>
    </location>
</feature>
<accession>A0A0J6Y699</accession>
<evidence type="ECO:0000313" key="2">
    <source>
        <dbReference type="EMBL" id="KMP02198.1"/>
    </source>
</evidence>
<organism evidence="2 3">
    <name type="scientific">Coccidioides immitis RMSCC 2394</name>
    <dbReference type="NCBI Taxonomy" id="404692"/>
    <lineage>
        <taxon>Eukaryota</taxon>
        <taxon>Fungi</taxon>
        <taxon>Dikarya</taxon>
        <taxon>Ascomycota</taxon>
        <taxon>Pezizomycotina</taxon>
        <taxon>Eurotiomycetes</taxon>
        <taxon>Eurotiomycetidae</taxon>
        <taxon>Onygenales</taxon>
        <taxon>Onygenaceae</taxon>
        <taxon>Coccidioides</taxon>
    </lineage>
</organism>
<dbReference type="EMBL" id="DS028102">
    <property type="protein sequence ID" value="KMP02198.1"/>
    <property type="molecule type" value="Genomic_DNA"/>
</dbReference>
<sequence length="108" mass="12189">MSSPASSRLEEGNYKLITWKTNETLQELQIQSKYTLHIITTAFQSWIKFCRWLGPSHTNIPSFHEYAKTPNPAVWREGKMSPSSSVHSGSTLLVPRKKSQGRQTSAPA</sequence>
<reference evidence="3" key="1">
    <citation type="journal article" date="2010" name="Genome Res.">
        <title>Population genomic sequencing of Coccidioides fungi reveals recent hybridization and transposon control.</title>
        <authorList>
            <person name="Neafsey D.E."/>
            <person name="Barker B.M."/>
            <person name="Sharpton T.J."/>
            <person name="Stajich J.E."/>
            <person name="Park D.J."/>
            <person name="Whiston E."/>
            <person name="Hung C.-Y."/>
            <person name="McMahan C."/>
            <person name="White J."/>
            <person name="Sykes S."/>
            <person name="Heiman D."/>
            <person name="Young S."/>
            <person name="Zeng Q."/>
            <person name="Abouelleil A."/>
            <person name="Aftuck L."/>
            <person name="Bessette D."/>
            <person name="Brown A."/>
            <person name="FitzGerald M."/>
            <person name="Lui A."/>
            <person name="Macdonald J.P."/>
            <person name="Priest M."/>
            <person name="Orbach M.J."/>
            <person name="Galgiani J.N."/>
            <person name="Kirkland T.N."/>
            <person name="Cole G.T."/>
            <person name="Birren B.W."/>
            <person name="Henn M.R."/>
            <person name="Taylor J.W."/>
            <person name="Rounsley S.D."/>
        </authorList>
    </citation>
    <scope>NUCLEOTIDE SEQUENCE [LARGE SCALE GENOMIC DNA]</scope>
    <source>
        <strain evidence="3">RMSCC 2394</strain>
    </source>
</reference>
<dbReference type="Proteomes" id="UP000054565">
    <property type="component" value="Unassembled WGS sequence"/>
</dbReference>